<name>A0A0N5C1S3_STREA</name>
<proteinExistence type="predicted"/>
<sequence>MNSNLRLYFNYMVSPFALNLSISELYQPSVVGQSPLITIGCGTVGDPQRELSSDAERLFDDEDSGSGDRVSLVPIDAVSPHDVEPGSGVVNPKTVVEEVIEAAEFGPSGLGIPPKFHRLRVSLNNGQRISKVLDVDHGVERHVPTRRRRVPSPGVSRKRTRKGTAECSVMQQIRKAALSDPANRVRQQYRPIINKKRMKMLQMEITDYVTRLNHQTHTVEAQLLIPAIGCVLKYLLAKRMIMADTSFKLVESCRSAIHIDEYRVTPTMDSEENPPIVNYGVMIPVDTVTSIWSNNAEALFPGISLTLVSTTVFPSAMKPGWTGLHIVYGGGSMAGPLPFTLQVLILEKFKMSSDVKWNQLLGSLAQLHVTILDDCALTERIAMYLTTNSTLKAVGCLKERKCWCYKTAIGRKCTRTIEVVPEKENNNEYYAMTAFKPKKAAFHTTCKIFYLDATILSKICEAGLPSNVARAWSNLLNMRKQLAAAVAL</sequence>
<evidence type="ECO:0000313" key="1">
    <source>
        <dbReference type="Proteomes" id="UP000046392"/>
    </source>
</evidence>
<reference evidence="2" key="1">
    <citation type="submission" date="2017-02" db="UniProtKB">
        <authorList>
            <consortium name="WormBaseParasite"/>
        </authorList>
    </citation>
    <scope>IDENTIFICATION</scope>
</reference>
<protein>
    <submittedName>
        <fullName evidence="2">BHLH domain-containing protein</fullName>
    </submittedName>
</protein>
<accession>A0A0N5C1S3</accession>
<evidence type="ECO:0000313" key="2">
    <source>
        <dbReference type="WBParaSite" id="SPAL_0001194300.1"/>
    </source>
</evidence>
<dbReference type="Proteomes" id="UP000046392">
    <property type="component" value="Unplaced"/>
</dbReference>
<dbReference type="AlphaFoldDB" id="A0A0N5C1S3"/>
<organism evidence="1 2">
    <name type="scientific">Strongyloides papillosus</name>
    <name type="common">Intestinal threadworm</name>
    <dbReference type="NCBI Taxonomy" id="174720"/>
    <lineage>
        <taxon>Eukaryota</taxon>
        <taxon>Metazoa</taxon>
        <taxon>Ecdysozoa</taxon>
        <taxon>Nematoda</taxon>
        <taxon>Chromadorea</taxon>
        <taxon>Rhabditida</taxon>
        <taxon>Tylenchina</taxon>
        <taxon>Panagrolaimomorpha</taxon>
        <taxon>Strongyloidoidea</taxon>
        <taxon>Strongyloididae</taxon>
        <taxon>Strongyloides</taxon>
    </lineage>
</organism>
<keyword evidence="1" id="KW-1185">Reference proteome</keyword>
<dbReference type="WBParaSite" id="SPAL_0001194300.1">
    <property type="protein sequence ID" value="SPAL_0001194300.1"/>
    <property type="gene ID" value="SPAL_0001194300"/>
</dbReference>